<dbReference type="Gene3D" id="2.40.33.20">
    <property type="entry name" value="PK beta-barrel domain-like"/>
    <property type="match status" value="1"/>
</dbReference>
<evidence type="ECO:0000313" key="3">
    <source>
        <dbReference type="Proteomes" id="UP000193207"/>
    </source>
</evidence>
<dbReference type="AlphaFoldDB" id="A0A1X6ZWH7"/>
<dbReference type="InterPro" id="IPR011037">
    <property type="entry name" value="Pyrv_Knase-like_insert_dom_sf"/>
</dbReference>
<dbReference type="Pfam" id="PF03473">
    <property type="entry name" value="MOSC"/>
    <property type="match status" value="1"/>
</dbReference>
<dbReference type="OrthoDB" id="581532at2"/>
<dbReference type="SUPFAM" id="SSF50800">
    <property type="entry name" value="PK beta-barrel domain-like"/>
    <property type="match status" value="1"/>
</dbReference>
<evidence type="ECO:0000313" key="2">
    <source>
        <dbReference type="EMBL" id="SLN63829.1"/>
    </source>
</evidence>
<keyword evidence="3" id="KW-1185">Reference proteome</keyword>
<sequence length="248" mass="27411">MTGRVTALWRHPIKGHGRETMDRVTMTKGQTMPWDRRWAVAHELSKADDSAWSPCANFSSGAKVGALMAINAKVNETTGMVTLTHPELPDLVFDPDREQYAFLDWVRPIMPANRAQSARILRVAGRGMTDTDYPSISLINTASNDVMSETMGQDISSLRWRCNIHVSGFAPWEEFDWVGKSIRVGSVEIAIREPIRRCLATTANPATGERDADTLGTLNSHFGHQDFGVYGEVVKTGEIALGDPVEVL</sequence>
<gene>
    <name evidence="2" type="ORF">ROH8110_03571</name>
</gene>
<name>A0A1X6ZWH7_9RHOB</name>
<dbReference type="PROSITE" id="PS51340">
    <property type="entry name" value="MOSC"/>
    <property type="match status" value="1"/>
</dbReference>
<evidence type="ECO:0000259" key="1">
    <source>
        <dbReference type="PROSITE" id="PS51340"/>
    </source>
</evidence>
<dbReference type="RefSeq" id="WP_085819125.1">
    <property type="nucleotide sequence ID" value="NZ_FWFU01000005.1"/>
</dbReference>
<accession>A0A1X6ZWH7</accession>
<dbReference type="InterPro" id="IPR005303">
    <property type="entry name" value="MOCOS_middle"/>
</dbReference>
<proteinExistence type="predicted"/>
<dbReference type="Proteomes" id="UP000193207">
    <property type="component" value="Unassembled WGS sequence"/>
</dbReference>
<reference evidence="2 3" key="1">
    <citation type="submission" date="2017-03" db="EMBL/GenBank/DDBJ databases">
        <authorList>
            <person name="Afonso C.L."/>
            <person name="Miller P.J."/>
            <person name="Scott M.A."/>
            <person name="Spackman E."/>
            <person name="Goraichik I."/>
            <person name="Dimitrov K.M."/>
            <person name="Suarez D.L."/>
            <person name="Swayne D.E."/>
        </authorList>
    </citation>
    <scope>NUCLEOTIDE SEQUENCE [LARGE SCALE GENOMIC DNA]</scope>
    <source>
        <strain evidence="2 3">CECT 8110</strain>
    </source>
</reference>
<protein>
    <submittedName>
        <fullName evidence="2">MOSC domain protein</fullName>
    </submittedName>
</protein>
<dbReference type="EMBL" id="FWFU01000005">
    <property type="protein sequence ID" value="SLN63829.1"/>
    <property type="molecule type" value="Genomic_DNA"/>
</dbReference>
<dbReference type="GO" id="GO:0030151">
    <property type="term" value="F:molybdenum ion binding"/>
    <property type="evidence" value="ECO:0007669"/>
    <property type="project" value="InterPro"/>
</dbReference>
<dbReference type="GO" id="GO:0003824">
    <property type="term" value="F:catalytic activity"/>
    <property type="evidence" value="ECO:0007669"/>
    <property type="project" value="InterPro"/>
</dbReference>
<organism evidence="2 3">
    <name type="scientific">Roseovarius halotolerans</name>
    <dbReference type="NCBI Taxonomy" id="505353"/>
    <lineage>
        <taxon>Bacteria</taxon>
        <taxon>Pseudomonadati</taxon>
        <taxon>Pseudomonadota</taxon>
        <taxon>Alphaproteobacteria</taxon>
        <taxon>Rhodobacterales</taxon>
        <taxon>Roseobacteraceae</taxon>
        <taxon>Roseovarius</taxon>
    </lineage>
</organism>
<feature type="domain" description="MOSC" evidence="1">
    <location>
        <begin position="110"/>
        <end position="248"/>
    </location>
</feature>
<dbReference type="Pfam" id="PF03476">
    <property type="entry name" value="MOSC_N"/>
    <property type="match status" value="1"/>
</dbReference>
<dbReference type="InterPro" id="IPR005302">
    <property type="entry name" value="MoCF_Sase_C"/>
</dbReference>
<dbReference type="GO" id="GO:0030170">
    <property type="term" value="F:pyridoxal phosphate binding"/>
    <property type="evidence" value="ECO:0007669"/>
    <property type="project" value="InterPro"/>
</dbReference>